<feature type="non-terminal residue" evidence="2">
    <location>
        <position position="79"/>
    </location>
</feature>
<gene>
    <name evidence="2" type="ORF">PXEA_LOCUS14877</name>
</gene>
<evidence type="ECO:0000256" key="1">
    <source>
        <dbReference type="SAM" id="MobiDB-lite"/>
    </source>
</evidence>
<sequence length="79" mass="8890">MPNLWDKFGAITVVSLHHSTSILTCCWTIRVFWRKFVTSLGRPRIIDDLSSTPKPGAEKEKDSPEPELPGSCRASTSFR</sequence>
<accession>A0A3S5ADW5</accession>
<feature type="region of interest" description="Disordered" evidence="1">
    <location>
        <begin position="46"/>
        <end position="79"/>
    </location>
</feature>
<dbReference type="Proteomes" id="UP000784294">
    <property type="component" value="Unassembled WGS sequence"/>
</dbReference>
<organism evidence="2 3">
    <name type="scientific">Protopolystoma xenopodis</name>
    <dbReference type="NCBI Taxonomy" id="117903"/>
    <lineage>
        <taxon>Eukaryota</taxon>
        <taxon>Metazoa</taxon>
        <taxon>Spiralia</taxon>
        <taxon>Lophotrochozoa</taxon>
        <taxon>Platyhelminthes</taxon>
        <taxon>Monogenea</taxon>
        <taxon>Polyopisthocotylea</taxon>
        <taxon>Polystomatidea</taxon>
        <taxon>Polystomatidae</taxon>
        <taxon>Protopolystoma</taxon>
    </lineage>
</organism>
<evidence type="ECO:0000313" key="2">
    <source>
        <dbReference type="EMBL" id="VEL21437.1"/>
    </source>
</evidence>
<keyword evidence="3" id="KW-1185">Reference proteome</keyword>
<evidence type="ECO:0000313" key="3">
    <source>
        <dbReference type="Proteomes" id="UP000784294"/>
    </source>
</evidence>
<comment type="caution">
    <text evidence="2">The sequence shown here is derived from an EMBL/GenBank/DDBJ whole genome shotgun (WGS) entry which is preliminary data.</text>
</comment>
<dbReference type="AlphaFoldDB" id="A0A3S5ADW5"/>
<proteinExistence type="predicted"/>
<protein>
    <submittedName>
        <fullName evidence="2">Uncharacterized protein</fullName>
    </submittedName>
</protein>
<reference evidence="2" key="1">
    <citation type="submission" date="2018-11" db="EMBL/GenBank/DDBJ databases">
        <authorList>
            <consortium name="Pathogen Informatics"/>
        </authorList>
    </citation>
    <scope>NUCLEOTIDE SEQUENCE</scope>
</reference>
<name>A0A3S5ADW5_9PLAT</name>
<dbReference type="EMBL" id="CAAALY010051343">
    <property type="protein sequence ID" value="VEL21437.1"/>
    <property type="molecule type" value="Genomic_DNA"/>
</dbReference>